<evidence type="ECO:0000313" key="6">
    <source>
        <dbReference type="Proteomes" id="UP000035337"/>
    </source>
</evidence>
<evidence type="ECO:0000313" key="5">
    <source>
        <dbReference type="EMBL" id="AKL97894.1"/>
    </source>
</evidence>
<keyword evidence="6" id="KW-1185">Reference proteome</keyword>
<evidence type="ECO:0000256" key="3">
    <source>
        <dbReference type="RuleBase" id="RU361196"/>
    </source>
</evidence>
<dbReference type="GO" id="GO:0003824">
    <property type="term" value="F:catalytic activity"/>
    <property type="evidence" value="ECO:0007669"/>
    <property type="project" value="InterPro"/>
</dbReference>
<comment type="similarity">
    <text evidence="1 3">Belongs to the glycosyl hydrolase 57 family.</text>
</comment>
<dbReference type="STRING" id="1408281.Epro_0515"/>
<name>A0A0G3WK66_9BACT</name>
<feature type="domain" description="Glycoside hydrolase family 57 N-terminal" evidence="4">
    <location>
        <begin position="7"/>
        <end position="425"/>
    </location>
</feature>
<dbReference type="SUPFAM" id="SSF88713">
    <property type="entry name" value="Glycoside hydrolase/deacetylase"/>
    <property type="match status" value="1"/>
</dbReference>
<dbReference type="KEGG" id="epo:Epro_0515"/>
<dbReference type="GO" id="GO:0005975">
    <property type="term" value="P:carbohydrate metabolic process"/>
    <property type="evidence" value="ECO:0007669"/>
    <property type="project" value="InterPro"/>
</dbReference>
<organism evidence="5 6">
    <name type="scientific">Endomicrobium proavitum</name>
    <dbReference type="NCBI Taxonomy" id="1408281"/>
    <lineage>
        <taxon>Bacteria</taxon>
        <taxon>Pseudomonadati</taxon>
        <taxon>Elusimicrobiota</taxon>
        <taxon>Endomicrobiia</taxon>
        <taxon>Endomicrobiales</taxon>
        <taxon>Endomicrobiaceae</taxon>
        <taxon>Endomicrobium</taxon>
    </lineage>
</organism>
<dbReference type="InterPro" id="IPR011330">
    <property type="entry name" value="Glyco_hydro/deAcase_b/a-brl"/>
</dbReference>
<dbReference type="PANTHER" id="PTHR36306:SF1">
    <property type="entry name" value="ALPHA-AMYLASE-RELATED"/>
    <property type="match status" value="1"/>
</dbReference>
<evidence type="ECO:0000256" key="1">
    <source>
        <dbReference type="ARBA" id="ARBA00006821"/>
    </source>
</evidence>
<reference evidence="5 6" key="1">
    <citation type="submission" date="2014-09" db="EMBL/GenBank/DDBJ databases">
        <title>Complete genome sequence of Endomicrobium proavitum.</title>
        <authorList>
            <person name="Zheng H."/>
        </authorList>
    </citation>
    <scope>NUCLEOTIDE SEQUENCE [LARGE SCALE GENOMIC DNA]</scope>
    <source>
        <strain evidence="5 6">Rsa215</strain>
    </source>
</reference>
<dbReference type="InterPro" id="IPR004300">
    <property type="entry name" value="Glyco_hydro_57_N"/>
</dbReference>
<accession>A0A0G3WK66</accession>
<dbReference type="Gene3D" id="3.20.110.10">
    <property type="entry name" value="Glycoside hydrolase 38, N terminal domain"/>
    <property type="match status" value="1"/>
</dbReference>
<dbReference type="Pfam" id="PF03065">
    <property type="entry name" value="Glyco_hydro_57"/>
    <property type="match status" value="1"/>
</dbReference>
<dbReference type="CDD" id="cd10796">
    <property type="entry name" value="GH57N_APU"/>
    <property type="match status" value="1"/>
</dbReference>
<protein>
    <submittedName>
        <fullName evidence="5">Amylopullulanase</fullName>
    </submittedName>
</protein>
<dbReference type="AlphaFoldDB" id="A0A0G3WK66"/>
<dbReference type="EMBL" id="CP009498">
    <property type="protein sequence ID" value="AKL97894.1"/>
    <property type="molecule type" value="Genomic_DNA"/>
</dbReference>
<keyword evidence="2 3" id="KW-0119">Carbohydrate metabolism</keyword>
<dbReference type="OrthoDB" id="9759321at2"/>
<sequence length="710" mass="81544">MKKVYLAFLWHQHQPIYKNPETNTYELPWVRLHATKDYYDMVAALDNFPKVKANFNLVPSLLIQLEEYASGKAKDVFMDLTLKDAAALNNHEKTFILTRFFMANWDNMIAPNKRYLEIFNKRGSNTAQPHVANIVKDFTEQDFRDLQVWFNLAWMDPYWIKNDEFISFLYAKGENFSEEEKQKLIQKQIEICAKVVEKYKQAQDNGQIEVSVTPFYHPILPLLCDTNSAREAAANIDLPSQRFTHPEDAAAQIEKSAAYYEKVFGFKPKGMWPSEGSVSDAAVKLIENAGVKWIATDEAVLFNSVKEINANRKFLFRPFKTGNTNIIFRDHGLSDLIGFVYSKWNPEDAANDFLSKIRGIADYVGNDYDAPLVSVILDGENCWEYYKNDGWDFLTKLYEKLSADETIETVRISDYLEKFPPKDEVKKLTAGSWINGNFYVWIGHSEDNTSWDYLSLTRDFLTTYIEQNPQCKGSAAEKKAWDLLYAAEGSDWNWWYGDDHSSSSDDIFDYLYRKHLIEIYKLFGVTPPASFYEPINKFAKKRQQLKPVAHISPKIDGRESTFTEWHNAGCYVTKSSGGAMHKVAGLIDFLYYGVDNENLFLRIDLNASAIGRNFDNMSFNLNITSPENSKVSLIFNSQKQIIKFSAVTGGQEKSIDLSNAAYDSIIELAVPFWAVNIPADYAKIEFNVAVEENGQEVESWPENDKIIIEK</sequence>
<dbReference type="RefSeq" id="WP_052570329.1">
    <property type="nucleotide sequence ID" value="NZ_CP009498.1"/>
</dbReference>
<gene>
    <name evidence="5" type="ORF">Epro_0515</name>
</gene>
<dbReference type="InterPro" id="IPR052046">
    <property type="entry name" value="GH57_Enzymes"/>
</dbReference>
<dbReference type="InterPro" id="IPR027291">
    <property type="entry name" value="Glyco_hydro_38_N_sf"/>
</dbReference>
<dbReference type="Proteomes" id="UP000035337">
    <property type="component" value="Chromosome"/>
</dbReference>
<dbReference type="PANTHER" id="PTHR36306">
    <property type="entry name" value="ALPHA-AMYLASE-RELATED-RELATED"/>
    <property type="match status" value="1"/>
</dbReference>
<evidence type="ECO:0000256" key="2">
    <source>
        <dbReference type="ARBA" id="ARBA00023277"/>
    </source>
</evidence>
<evidence type="ECO:0000259" key="4">
    <source>
        <dbReference type="Pfam" id="PF03065"/>
    </source>
</evidence>
<proteinExistence type="inferred from homology"/>